<comment type="domain">
    <text evidence="4">The Q motif is unique to and characteristic of the DEAD box family of RNA helicases and controls ATP binding and hydrolysis.</text>
</comment>
<name>A0A9W8JN07_9AGAR</name>
<dbReference type="EMBL" id="JANBPK010000296">
    <property type="protein sequence ID" value="KAJ2935849.1"/>
    <property type="molecule type" value="Genomic_DNA"/>
</dbReference>
<dbReference type="OrthoDB" id="10256233at2759"/>
<dbReference type="EC" id="3.6.4.13" evidence="4"/>
<dbReference type="GO" id="GO:0003724">
    <property type="term" value="F:RNA helicase activity"/>
    <property type="evidence" value="ECO:0007669"/>
    <property type="project" value="UniProtKB-EC"/>
</dbReference>
<keyword evidence="2 4" id="KW-0378">Hydrolase</keyword>
<dbReference type="InterPro" id="IPR011545">
    <property type="entry name" value="DEAD/DEAH_box_helicase_dom"/>
</dbReference>
<dbReference type="InterPro" id="IPR027417">
    <property type="entry name" value="P-loop_NTPase"/>
</dbReference>
<evidence type="ECO:0000313" key="7">
    <source>
        <dbReference type="EMBL" id="KAJ2935849.1"/>
    </source>
</evidence>
<proteinExistence type="inferred from homology"/>
<dbReference type="Proteomes" id="UP001140091">
    <property type="component" value="Unassembled WGS sequence"/>
</dbReference>
<dbReference type="InterPro" id="IPR014001">
    <property type="entry name" value="Helicase_ATP-bd"/>
</dbReference>
<keyword evidence="1 4" id="KW-0547">Nucleotide-binding</keyword>
<dbReference type="Pfam" id="PF00270">
    <property type="entry name" value="DEAD"/>
    <property type="match status" value="1"/>
</dbReference>
<evidence type="ECO:0000256" key="4">
    <source>
        <dbReference type="RuleBase" id="RU365068"/>
    </source>
</evidence>
<evidence type="ECO:0000313" key="8">
    <source>
        <dbReference type="Proteomes" id="UP001140091"/>
    </source>
</evidence>
<keyword evidence="4" id="KW-0694">RNA-binding</keyword>
<dbReference type="SUPFAM" id="SSF52540">
    <property type="entry name" value="P-loop containing nucleoside triphosphate hydrolases"/>
    <property type="match status" value="1"/>
</dbReference>
<comment type="caution">
    <text evidence="7">The sequence shown here is derived from an EMBL/GenBank/DDBJ whole genome shotgun (WGS) entry which is preliminary data.</text>
</comment>
<keyword evidence="8" id="KW-1185">Reference proteome</keyword>
<evidence type="ECO:0000256" key="5">
    <source>
        <dbReference type="SAM" id="MobiDB-lite"/>
    </source>
</evidence>
<gene>
    <name evidence="7" type="ORF">H1R20_g1245</name>
</gene>
<sequence>MNSFQVSIHRPALKVSEIYSPEVVIDLSPGPKLRPRLAKSLKPAYNRGEAGSGAIRQGRGPPSWSTEEGRKGKWSSETQEPVTAQKAPEPIESPVYKRKDLDYEATAEDEEFYNPPTLVTTGGSTEISASLKGAPTRFNTPPLLPGFVYALRETLGQDARPTPIQSLSMKWLFDKEPAFEWNQFLLASETGSGKSIGYLLPVLQHLKETEGSKPPPTPSSRPLNPRAIILAPTHELSRQLSVFAKSLLHSEKLRVVCASQANTKSQTTRDATASEMAAQFDSLMGGGQGEFAVHEHTHPVDVLVGTPMKIMEMIRGRGWDRREMTEEDATLDPKTLRRGRDKMVGVGKWRSKPELGLENVQWVVVDEADVLLDPDFQEVTRTLLADISAARGCQVSVDPLPTSPTEKLPENQDVEYPFHLVLTSATIPSTLARKSQEPAIAQKAPEPIERPVYKWKGLDYEATAGDEELVPRPVSKP</sequence>
<protein>
    <recommendedName>
        <fullName evidence="4">ATP-dependent RNA helicase</fullName>
        <ecNumber evidence="4">3.6.4.13</ecNumber>
    </recommendedName>
</protein>
<feature type="non-terminal residue" evidence="7">
    <location>
        <position position="477"/>
    </location>
</feature>
<feature type="region of interest" description="Disordered" evidence="5">
    <location>
        <begin position="29"/>
        <end position="97"/>
    </location>
</feature>
<evidence type="ECO:0000256" key="1">
    <source>
        <dbReference type="ARBA" id="ARBA00022741"/>
    </source>
</evidence>
<keyword evidence="3 4" id="KW-0067">ATP-binding</keyword>
<dbReference type="SMART" id="SM00487">
    <property type="entry name" value="DEXDc"/>
    <property type="match status" value="1"/>
</dbReference>
<feature type="domain" description="Helicase ATP-binding" evidence="6">
    <location>
        <begin position="175"/>
        <end position="445"/>
    </location>
</feature>
<dbReference type="AlphaFoldDB" id="A0A9W8JN07"/>
<comment type="function">
    <text evidence="4">RNA helicase.</text>
</comment>
<comment type="catalytic activity">
    <reaction evidence="4">
        <text>ATP + H2O = ADP + phosphate + H(+)</text>
        <dbReference type="Rhea" id="RHEA:13065"/>
        <dbReference type="ChEBI" id="CHEBI:15377"/>
        <dbReference type="ChEBI" id="CHEBI:15378"/>
        <dbReference type="ChEBI" id="CHEBI:30616"/>
        <dbReference type="ChEBI" id="CHEBI:43474"/>
        <dbReference type="ChEBI" id="CHEBI:456216"/>
        <dbReference type="EC" id="3.6.4.13"/>
    </reaction>
</comment>
<dbReference type="Gene3D" id="3.40.50.300">
    <property type="entry name" value="P-loop containing nucleotide triphosphate hydrolases"/>
    <property type="match status" value="1"/>
</dbReference>
<reference evidence="7" key="1">
    <citation type="submission" date="2022-06" db="EMBL/GenBank/DDBJ databases">
        <title>Genome Sequence of Candolleomyces eurysporus.</title>
        <authorList>
            <person name="Buettner E."/>
        </authorList>
    </citation>
    <scope>NUCLEOTIDE SEQUENCE</scope>
    <source>
        <strain evidence="7">VTCC 930004</strain>
    </source>
</reference>
<dbReference type="PANTHER" id="PTHR24031">
    <property type="entry name" value="RNA HELICASE"/>
    <property type="match status" value="1"/>
</dbReference>
<dbReference type="PROSITE" id="PS51192">
    <property type="entry name" value="HELICASE_ATP_BIND_1"/>
    <property type="match status" value="1"/>
</dbReference>
<evidence type="ECO:0000259" key="6">
    <source>
        <dbReference type="PROSITE" id="PS51192"/>
    </source>
</evidence>
<comment type="similarity">
    <text evidence="4">Belongs to the DEAD box helicase family.</text>
</comment>
<evidence type="ECO:0000256" key="2">
    <source>
        <dbReference type="ARBA" id="ARBA00022801"/>
    </source>
</evidence>
<accession>A0A9W8JN07</accession>
<keyword evidence="4" id="KW-0347">Helicase</keyword>
<dbReference type="GO" id="GO:0016787">
    <property type="term" value="F:hydrolase activity"/>
    <property type="evidence" value="ECO:0007669"/>
    <property type="project" value="UniProtKB-KW"/>
</dbReference>
<dbReference type="GO" id="GO:0003723">
    <property type="term" value="F:RNA binding"/>
    <property type="evidence" value="ECO:0007669"/>
    <property type="project" value="UniProtKB-UniRule"/>
</dbReference>
<dbReference type="GO" id="GO:0005524">
    <property type="term" value="F:ATP binding"/>
    <property type="evidence" value="ECO:0007669"/>
    <property type="project" value="UniProtKB-UniRule"/>
</dbReference>
<organism evidence="7 8">
    <name type="scientific">Candolleomyces eurysporus</name>
    <dbReference type="NCBI Taxonomy" id="2828524"/>
    <lineage>
        <taxon>Eukaryota</taxon>
        <taxon>Fungi</taxon>
        <taxon>Dikarya</taxon>
        <taxon>Basidiomycota</taxon>
        <taxon>Agaricomycotina</taxon>
        <taxon>Agaricomycetes</taxon>
        <taxon>Agaricomycetidae</taxon>
        <taxon>Agaricales</taxon>
        <taxon>Agaricineae</taxon>
        <taxon>Psathyrellaceae</taxon>
        <taxon>Candolleomyces</taxon>
    </lineage>
</organism>
<evidence type="ECO:0000256" key="3">
    <source>
        <dbReference type="ARBA" id="ARBA00022840"/>
    </source>
</evidence>